<dbReference type="Gene3D" id="1.10.1670.10">
    <property type="entry name" value="Helix-hairpin-Helix base-excision DNA repair enzymes (C-terminal)"/>
    <property type="match status" value="1"/>
</dbReference>
<comment type="function">
    <text evidence="10">DNA repair enzyme that has both DNA N-glycosylase activity and AP-lyase activity. The DNA N-glycosylase activity releases various damaged pyrimidines from DNA by cleaving the N-glycosidic bond, leaving an AP (apurinic/apyrimidinic) site. The AP-lyase activity cleaves the phosphodiester bond 3' to the AP site by a beta-elimination, leaving a 3'-terminal unsaturated sugar and a product with a terminal 5'-phosphate.</text>
</comment>
<evidence type="ECO:0000256" key="1">
    <source>
        <dbReference type="ARBA" id="ARBA00008343"/>
    </source>
</evidence>
<evidence type="ECO:0000256" key="3">
    <source>
        <dbReference type="ARBA" id="ARBA00022723"/>
    </source>
</evidence>
<accession>A0ABY7QTQ7</accession>
<keyword evidence="10" id="KW-0238">DNA-binding</keyword>
<evidence type="ECO:0000256" key="8">
    <source>
        <dbReference type="ARBA" id="ARBA00023204"/>
    </source>
</evidence>
<dbReference type="InterPro" id="IPR011257">
    <property type="entry name" value="DNA_glycosylase"/>
</dbReference>
<dbReference type="Pfam" id="PF00730">
    <property type="entry name" value="HhH-GPD"/>
    <property type="match status" value="1"/>
</dbReference>
<keyword evidence="10" id="KW-0456">Lyase</keyword>
<keyword evidence="5 10" id="KW-0378">Hydrolase</keyword>
<name>A0ABY7QTQ7_9FIRM</name>
<dbReference type="Proteomes" id="UP001210339">
    <property type="component" value="Chromosome"/>
</dbReference>
<dbReference type="SMART" id="SM00525">
    <property type="entry name" value="FES"/>
    <property type="match status" value="1"/>
</dbReference>
<feature type="binding site" evidence="10">
    <location>
        <position position="198"/>
    </location>
    <ligand>
        <name>[4Fe-4S] cluster</name>
        <dbReference type="ChEBI" id="CHEBI:49883"/>
    </ligand>
</feature>
<dbReference type="SUPFAM" id="SSF48150">
    <property type="entry name" value="DNA-glycosylase"/>
    <property type="match status" value="1"/>
</dbReference>
<feature type="binding site" evidence="10">
    <location>
        <position position="207"/>
    </location>
    <ligand>
        <name>[4Fe-4S] cluster</name>
        <dbReference type="ChEBI" id="CHEBI:49883"/>
    </ligand>
</feature>
<keyword evidence="13" id="KW-1185">Reference proteome</keyword>
<feature type="domain" description="HhH-GPD" evidence="11">
    <location>
        <begin position="42"/>
        <end position="189"/>
    </location>
</feature>
<gene>
    <name evidence="10 12" type="primary">nth</name>
    <name evidence="12" type="ORF">O6R05_05530</name>
</gene>
<evidence type="ECO:0000256" key="6">
    <source>
        <dbReference type="ARBA" id="ARBA00023004"/>
    </source>
</evidence>
<dbReference type="PANTHER" id="PTHR10359:SF18">
    <property type="entry name" value="ENDONUCLEASE III"/>
    <property type="match status" value="1"/>
</dbReference>
<comment type="cofactor">
    <cofactor evidence="10">
        <name>[4Fe-4S] cluster</name>
        <dbReference type="ChEBI" id="CHEBI:49883"/>
    </cofactor>
    <text evidence="10">Binds 1 [4Fe-4S] cluster.</text>
</comment>
<feature type="binding site" evidence="10">
    <location>
        <position position="201"/>
    </location>
    <ligand>
        <name>[4Fe-4S] cluster</name>
        <dbReference type="ChEBI" id="CHEBI:49883"/>
    </ligand>
</feature>
<dbReference type="EC" id="4.2.99.18" evidence="10"/>
<dbReference type="PANTHER" id="PTHR10359">
    <property type="entry name" value="A/G-SPECIFIC ADENINE GLYCOSYLASE/ENDONUCLEASE III"/>
    <property type="match status" value="1"/>
</dbReference>
<dbReference type="GO" id="GO:0004519">
    <property type="term" value="F:endonuclease activity"/>
    <property type="evidence" value="ECO:0007669"/>
    <property type="project" value="UniProtKB-KW"/>
</dbReference>
<keyword evidence="7 10" id="KW-0411">Iron-sulfur</keyword>
<dbReference type="InterPro" id="IPR023170">
    <property type="entry name" value="HhH_base_excis_C"/>
</dbReference>
<evidence type="ECO:0000256" key="4">
    <source>
        <dbReference type="ARBA" id="ARBA00022763"/>
    </source>
</evidence>
<evidence type="ECO:0000256" key="9">
    <source>
        <dbReference type="ARBA" id="ARBA00023295"/>
    </source>
</evidence>
<comment type="similarity">
    <text evidence="1 10">Belongs to the Nth/MutY family.</text>
</comment>
<keyword evidence="4 10" id="KW-0227">DNA damage</keyword>
<dbReference type="InterPro" id="IPR000445">
    <property type="entry name" value="HhH_motif"/>
</dbReference>
<keyword evidence="2 10" id="KW-0004">4Fe-4S</keyword>
<dbReference type="InterPro" id="IPR005759">
    <property type="entry name" value="Nth"/>
</dbReference>
<dbReference type="InterPro" id="IPR003265">
    <property type="entry name" value="HhH-GPD_domain"/>
</dbReference>
<dbReference type="RefSeq" id="WP_271190999.1">
    <property type="nucleotide sequence ID" value="NZ_CP115667.1"/>
</dbReference>
<reference evidence="12 13" key="1">
    <citation type="submission" date="2023-01" db="EMBL/GenBank/DDBJ databases">
        <authorList>
            <person name="Lee S.H."/>
            <person name="Jung H.S."/>
            <person name="Yun J.U."/>
        </authorList>
    </citation>
    <scope>NUCLEOTIDE SEQUENCE [LARGE SCALE GENOMIC DNA]</scope>
    <source>
        <strain evidence="12 13">CBA3646</strain>
    </source>
</reference>
<dbReference type="Gene3D" id="1.10.340.30">
    <property type="entry name" value="Hypothetical protein, domain 2"/>
    <property type="match status" value="1"/>
</dbReference>
<evidence type="ECO:0000256" key="2">
    <source>
        <dbReference type="ARBA" id="ARBA00022485"/>
    </source>
</evidence>
<evidence type="ECO:0000256" key="7">
    <source>
        <dbReference type="ARBA" id="ARBA00023014"/>
    </source>
</evidence>
<protein>
    <recommendedName>
        <fullName evidence="10">Endonuclease III</fullName>
        <ecNumber evidence="10">4.2.99.18</ecNumber>
    </recommendedName>
    <alternativeName>
        <fullName evidence="10">DNA-(apurinic or apyrimidinic site) lyase</fullName>
    </alternativeName>
</protein>
<keyword evidence="12" id="KW-0540">Nuclease</keyword>
<dbReference type="PIRSF" id="PIRSF001435">
    <property type="entry name" value="Nth"/>
    <property type="match status" value="1"/>
</dbReference>
<dbReference type="Pfam" id="PF00633">
    <property type="entry name" value="HHH"/>
    <property type="match status" value="1"/>
</dbReference>
<comment type="catalytic activity">
    <reaction evidence="10">
        <text>2'-deoxyribonucleotide-(2'-deoxyribose 5'-phosphate)-2'-deoxyribonucleotide-DNA = a 3'-end 2'-deoxyribonucleotide-(2,3-dehydro-2,3-deoxyribose 5'-phosphate)-DNA + a 5'-end 5'-phospho-2'-deoxyribonucleoside-DNA + H(+)</text>
        <dbReference type="Rhea" id="RHEA:66592"/>
        <dbReference type="Rhea" id="RHEA-COMP:13180"/>
        <dbReference type="Rhea" id="RHEA-COMP:16897"/>
        <dbReference type="Rhea" id="RHEA-COMP:17067"/>
        <dbReference type="ChEBI" id="CHEBI:15378"/>
        <dbReference type="ChEBI" id="CHEBI:136412"/>
        <dbReference type="ChEBI" id="CHEBI:157695"/>
        <dbReference type="ChEBI" id="CHEBI:167181"/>
        <dbReference type="EC" id="4.2.99.18"/>
    </reaction>
</comment>
<organism evidence="12 13">
    <name type="scientific">Peptoniphilus equinus</name>
    <dbReference type="NCBI Taxonomy" id="3016343"/>
    <lineage>
        <taxon>Bacteria</taxon>
        <taxon>Bacillati</taxon>
        <taxon>Bacillota</taxon>
        <taxon>Tissierellia</taxon>
        <taxon>Tissierellales</taxon>
        <taxon>Peptoniphilaceae</taxon>
        <taxon>Peptoniphilus</taxon>
    </lineage>
</organism>
<evidence type="ECO:0000313" key="13">
    <source>
        <dbReference type="Proteomes" id="UP001210339"/>
    </source>
</evidence>
<keyword evidence="8 10" id="KW-0234">DNA repair</keyword>
<keyword evidence="9 10" id="KW-0326">Glycosidase</keyword>
<evidence type="ECO:0000313" key="12">
    <source>
        <dbReference type="EMBL" id="WBW49469.1"/>
    </source>
</evidence>
<sequence>MRRILTKQQAAEVLDLLEVLHPDAHCELNHNTPYELLVATILSAQCTDVRVNQVTPALFAEADTPEAMVALGESRLKELIRTCGFYNNKAANILNASASIITSYGGEVPQTIEELTTLAGVGKKTANVVASNCFGVPAIAVDTHVGRLANRIGFCDEKDPLKIEAKLEQKIDKSRWTQAHHTLIFHGRRICTARKPHCEDCTITHYCYHYRRAHE</sequence>
<proteinExistence type="inferred from homology"/>
<keyword evidence="6 10" id="KW-0408">Iron</keyword>
<keyword evidence="12" id="KW-0255">Endonuclease</keyword>
<dbReference type="SMART" id="SM00478">
    <property type="entry name" value="ENDO3c"/>
    <property type="match status" value="1"/>
</dbReference>
<dbReference type="InterPro" id="IPR003651">
    <property type="entry name" value="Endonuclease3_FeS-loop_motif"/>
</dbReference>
<evidence type="ECO:0000256" key="10">
    <source>
        <dbReference type="HAMAP-Rule" id="MF_00942"/>
    </source>
</evidence>
<dbReference type="HAMAP" id="MF_00942">
    <property type="entry name" value="Nth"/>
    <property type="match status" value="1"/>
</dbReference>
<evidence type="ECO:0000256" key="5">
    <source>
        <dbReference type="ARBA" id="ARBA00022801"/>
    </source>
</evidence>
<dbReference type="CDD" id="cd00056">
    <property type="entry name" value="ENDO3c"/>
    <property type="match status" value="1"/>
</dbReference>
<feature type="binding site" evidence="10">
    <location>
        <position position="191"/>
    </location>
    <ligand>
        <name>[4Fe-4S] cluster</name>
        <dbReference type="ChEBI" id="CHEBI:49883"/>
    </ligand>
</feature>
<evidence type="ECO:0000259" key="11">
    <source>
        <dbReference type="SMART" id="SM00478"/>
    </source>
</evidence>
<dbReference type="EMBL" id="CP115667">
    <property type="protein sequence ID" value="WBW49469.1"/>
    <property type="molecule type" value="Genomic_DNA"/>
</dbReference>
<keyword evidence="3 10" id="KW-0479">Metal-binding</keyword>
<dbReference type="NCBIfam" id="TIGR01083">
    <property type="entry name" value="nth"/>
    <property type="match status" value="1"/>
</dbReference>
<dbReference type="Pfam" id="PF10576">
    <property type="entry name" value="EndIII_4Fe-2S"/>
    <property type="match status" value="1"/>
</dbReference>